<dbReference type="Proteomes" id="UP000623467">
    <property type="component" value="Unassembled WGS sequence"/>
</dbReference>
<feature type="transmembrane region" description="Helical" evidence="1">
    <location>
        <begin position="225"/>
        <end position="242"/>
    </location>
</feature>
<accession>A0A8H6WSM2</accession>
<dbReference type="EMBL" id="JACAZH010000077">
    <property type="protein sequence ID" value="KAF7328472.1"/>
    <property type="molecule type" value="Genomic_DNA"/>
</dbReference>
<keyword evidence="1" id="KW-1133">Transmembrane helix</keyword>
<protein>
    <submittedName>
        <fullName evidence="2">Glycosyltransferase family 20 protein</fullName>
    </submittedName>
</protein>
<feature type="transmembrane region" description="Helical" evidence="1">
    <location>
        <begin position="160"/>
        <end position="179"/>
    </location>
</feature>
<evidence type="ECO:0000313" key="2">
    <source>
        <dbReference type="EMBL" id="KAF7328472.1"/>
    </source>
</evidence>
<keyword evidence="3" id="KW-1185">Reference proteome</keyword>
<dbReference type="GO" id="GO:0016740">
    <property type="term" value="F:transferase activity"/>
    <property type="evidence" value="ECO:0007669"/>
    <property type="project" value="UniProtKB-KW"/>
</dbReference>
<sequence>MQIHSRTPSLYLASLAERARTCYKLVPALILSGTDDAARARRLTHCPVGGDTEQVGRDILRSGITPKLNTLRALYEGKIIVGRDKLDVVKKVLQKLALMRGKRLLEMMRESGKAAMCAAESGAGRVRVGARVGRCHHGRRSISLVVVLAAVQTPLTAIRLWIASLFWLLLVVLLSLATASPTRTLLPRSSFTVNNDTGTVQVFNGSGNLGTQGAATDGTNFDFPALIWIGFSLIIGLYPHLLHVGASTQYAKTLFNGYAQCLLEERMACRDLSLYCMRRP</sequence>
<keyword evidence="2" id="KW-0808">Transferase</keyword>
<evidence type="ECO:0000256" key="1">
    <source>
        <dbReference type="SAM" id="Phobius"/>
    </source>
</evidence>
<keyword evidence="1" id="KW-0812">Transmembrane</keyword>
<reference evidence="2" key="1">
    <citation type="submission" date="2020-05" db="EMBL/GenBank/DDBJ databases">
        <title>Mycena genomes resolve the evolution of fungal bioluminescence.</title>
        <authorList>
            <person name="Tsai I.J."/>
        </authorList>
    </citation>
    <scope>NUCLEOTIDE SEQUENCE</scope>
    <source>
        <strain evidence="2">160909Yilan</strain>
    </source>
</reference>
<proteinExistence type="predicted"/>
<evidence type="ECO:0000313" key="3">
    <source>
        <dbReference type="Proteomes" id="UP000623467"/>
    </source>
</evidence>
<dbReference type="AlphaFoldDB" id="A0A8H6WSM2"/>
<comment type="caution">
    <text evidence="2">The sequence shown here is derived from an EMBL/GenBank/DDBJ whole genome shotgun (WGS) entry which is preliminary data.</text>
</comment>
<gene>
    <name evidence="2" type="ORF">MSAN_02481500</name>
</gene>
<name>A0A8H6WSM2_9AGAR</name>
<organism evidence="2 3">
    <name type="scientific">Mycena sanguinolenta</name>
    <dbReference type="NCBI Taxonomy" id="230812"/>
    <lineage>
        <taxon>Eukaryota</taxon>
        <taxon>Fungi</taxon>
        <taxon>Dikarya</taxon>
        <taxon>Basidiomycota</taxon>
        <taxon>Agaricomycotina</taxon>
        <taxon>Agaricomycetes</taxon>
        <taxon>Agaricomycetidae</taxon>
        <taxon>Agaricales</taxon>
        <taxon>Marasmiineae</taxon>
        <taxon>Mycenaceae</taxon>
        <taxon>Mycena</taxon>
    </lineage>
</organism>
<keyword evidence="1" id="KW-0472">Membrane</keyword>